<feature type="compositionally biased region" description="Low complexity" evidence="1">
    <location>
        <begin position="139"/>
        <end position="154"/>
    </location>
</feature>
<feature type="transmembrane region" description="Helical" evidence="2">
    <location>
        <begin position="44"/>
        <end position="64"/>
    </location>
</feature>
<evidence type="ECO:0000259" key="3">
    <source>
        <dbReference type="Pfam" id="PF02225"/>
    </source>
</evidence>
<organism evidence="4">
    <name type="scientific">Bicosoecida sp. CB-2014</name>
    <dbReference type="NCBI Taxonomy" id="1486930"/>
    <lineage>
        <taxon>Eukaryota</taxon>
        <taxon>Sar</taxon>
        <taxon>Stramenopiles</taxon>
        <taxon>Bigyra</taxon>
        <taxon>Opalozoa</taxon>
        <taxon>Bicosoecida</taxon>
    </lineage>
</organism>
<dbReference type="EMBL" id="HBFS01003326">
    <property type="protein sequence ID" value="CAD8909098.1"/>
    <property type="molecule type" value="Transcribed_RNA"/>
</dbReference>
<keyword evidence="2" id="KW-1133">Transmembrane helix</keyword>
<sequence length="356" mass="36586">MGGDGRQRARRSAAPDVPLDRRRRRRAALRASAAGGAATRPSPAAAAAALLVAAGAAVLLVMTVSTLQVASAARIGGGVPPVSALGVDAEGRVGMRGEAPDPMTRRLLALEAKRREAYERWEREHVTKPQRERRRVCPSSSQGASGGHAHVSSSHTHRAHGHAVAGSENGTACHFEGVQVALVSGQGLAFCKGCPDPHGAGSILDVWEAAHGAGNGVGGNAGGGAAAPSFHVDAELVYAVPNDGSSAVLNTVGGTVVLMDRGEVAFVDKARAAQEAGADALLIADTGQCGDDFDCGGWLGSKSEGKGLAARDSPSAWEGIYIPVAMISRSSAERLRALMELVEFETPDMGPQRYVE</sequence>
<feature type="region of interest" description="Disordered" evidence="1">
    <location>
        <begin position="1"/>
        <end position="40"/>
    </location>
</feature>
<dbReference type="InterPro" id="IPR046450">
    <property type="entry name" value="PA_dom_sf"/>
</dbReference>
<keyword evidence="2" id="KW-0812">Transmembrane</keyword>
<feature type="compositionally biased region" description="Low complexity" evidence="1">
    <location>
        <begin position="29"/>
        <end position="40"/>
    </location>
</feature>
<proteinExistence type="predicted"/>
<accession>A0A7S1C5X9</accession>
<name>A0A7S1C5X9_9STRA</name>
<evidence type="ECO:0000313" key="4">
    <source>
        <dbReference type="EMBL" id="CAD8909098.1"/>
    </source>
</evidence>
<dbReference type="InterPro" id="IPR003137">
    <property type="entry name" value="PA_domain"/>
</dbReference>
<evidence type="ECO:0000256" key="2">
    <source>
        <dbReference type="SAM" id="Phobius"/>
    </source>
</evidence>
<protein>
    <recommendedName>
        <fullName evidence="3">PA domain-containing protein</fullName>
    </recommendedName>
</protein>
<dbReference type="AlphaFoldDB" id="A0A7S1C5X9"/>
<gene>
    <name evidence="4" type="ORF">BSP0115_LOCUS2302</name>
</gene>
<reference evidence="4" key="1">
    <citation type="submission" date="2021-01" db="EMBL/GenBank/DDBJ databases">
        <authorList>
            <person name="Corre E."/>
            <person name="Pelletier E."/>
            <person name="Niang G."/>
            <person name="Scheremetjew M."/>
            <person name="Finn R."/>
            <person name="Kale V."/>
            <person name="Holt S."/>
            <person name="Cochrane G."/>
            <person name="Meng A."/>
            <person name="Brown T."/>
            <person name="Cohen L."/>
        </authorList>
    </citation>
    <scope>NUCLEOTIDE SEQUENCE</scope>
    <source>
        <strain evidence="4">Ms1</strain>
    </source>
</reference>
<evidence type="ECO:0000256" key="1">
    <source>
        <dbReference type="SAM" id="MobiDB-lite"/>
    </source>
</evidence>
<feature type="region of interest" description="Disordered" evidence="1">
    <location>
        <begin position="123"/>
        <end position="165"/>
    </location>
</feature>
<feature type="domain" description="PA" evidence="3">
    <location>
        <begin position="233"/>
        <end position="335"/>
    </location>
</feature>
<dbReference type="Gene3D" id="3.50.30.30">
    <property type="match status" value="1"/>
</dbReference>
<keyword evidence="2" id="KW-0472">Membrane</keyword>
<dbReference type="SUPFAM" id="SSF52025">
    <property type="entry name" value="PA domain"/>
    <property type="match status" value="1"/>
</dbReference>
<dbReference type="Pfam" id="PF02225">
    <property type="entry name" value="PA"/>
    <property type="match status" value="1"/>
</dbReference>